<dbReference type="Proteomes" id="UP000254771">
    <property type="component" value="Unassembled WGS sequence"/>
</dbReference>
<gene>
    <name evidence="2" type="ORF">DIZ78_04865</name>
</gene>
<evidence type="ECO:0000313" key="3">
    <source>
        <dbReference type="Proteomes" id="UP000254771"/>
    </source>
</evidence>
<feature type="transmembrane region" description="Helical" evidence="1">
    <location>
        <begin position="150"/>
        <end position="170"/>
    </location>
</feature>
<protein>
    <submittedName>
        <fullName evidence="2">Uncharacterized protein</fullName>
    </submittedName>
</protein>
<feature type="transmembrane region" description="Helical" evidence="1">
    <location>
        <begin position="12"/>
        <end position="32"/>
    </location>
</feature>
<keyword evidence="3" id="KW-1185">Reference proteome</keyword>
<sequence>MVLVSSTKLYYNPLNISFLPILTVSPMQIVFSAEKVVRVLLWIVAFLTIANTLGQISHHFFGHSRLFGLVHLFNLNREWSIPSFYASFAVLFCSLLLTLIAWVHHRRGEVDFKYWYGLAVIFLLLAIDEYTDIHNRIFEPVHSQLKAIGLISYAWLWVYVPLLFSMLLIYRKFLTRLPKPTAKLFILAGVVYLVGAIGINFIGDQYTYSERREAVSYVVVYTFEELCEMLGIVMFIYALLKYMEGYIGRLALVFLDREK</sequence>
<feature type="transmembrane region" description="Helical" evidence="1">
    <location>
        <begin position="114"/>
        <end position="130"/>
    </location>
</feature>
<feature type="transmembrane region" description="Helical" evidence="1">
    <location>
        <begin position="182"/>
        <end position="202"/>
    </location>
</feature>
<proteinExistence type="predicted"/>
<keyword evidence="1" id="KW-0472">Membrane</keyword>
<accession>A0A370DU96</accession>
<evidence type="ECO:0000256" key="1">
    <source>
        <dbReference type="SAM" id="Phobius"/>
    </source>
</evidence>
<organism evidence="2 3">
    <name type="scientific">endosymbiont of Escarpia spicata</name>
    <dbReference type="NCBI Taxonomy" id="2200908"/>
    <lineage>
        <taxon>Bacteria</taxon>
        <taxon>Pseudomonadati</taxon>
        <taxon>Pseudomonadota</taxon>
        <taxon>Gammaproteobacteria</taxon>
        <taxon>sulfur-oxidizing symbionts</taxon>
    </lineage>
</organism>
<feature type="transmembrane region" description="Helical" evidence="1">
    <location>
        <begin position="39"/>
        <end position="61"/>
    </location>
</feature>
<keyword evidence="1" id="KW-0812">Transmembrane</keyword>
<dbReference type="EMBL" id="QFXE01000005">
    <property type="protein sequence ID" value="RDH87873.1"/>
    <property type="molecule type" value="Genomic_DNA"/>
</dbReference>
<feature type="transmembrane region" description="Helical" evidence="1">
    <location>
        <begin position="81"/>
        <end position="102"/>
    </location>
</feature>
<evidence type="ECO:0000313" key="2">
    <source>
        <dbReference type="EMBL" id="RDH87873.1"/>
    </source>
</evidence>
<keyword evidence="1" id="KW-1133">Transmembrane helix</keyword>
<feature type="transmembrane region" description="Helical" evidence="1">
    <location>
        <begin position="214"/>
        <end position="240"/>
    </location>
</feature>
<comment type="caution">
    <text evidence="2">The sequence shown here is derived from an EMBL/GenBank/DDBJ whole genome shotgun (WGS) entry which is preliminary data.</text>
</comment>
<reference evidence="2 3" key="1">
    <citation type="journal article" date="2018" name="ISME J.">
        <title>Endosymbiont genomes yield clues of tubeworm success.</title>
        <authorList>
            <person name="Li Y."/>
            <person name="Liles M.R."/>
            <person name="Halanych K.M."/>
        </authorList>
    </citation>
    <scope>NUCLEOTIDE SEQUENCE [LARGE SCALE GENOMIC DNA]</scope>
    <source>
        <strain evidence="2">A1462</strain>
    </source>
</reference>
<dbReference type="AlphaFoldDB" id="A0A370DU96"/>
<name>A0A370DU96_9GAMM</name>